<protein>
    <submittedName>
        <fullName evidence="2">Uncharacterized protein</fullName>
    </submittedName>
</protein>
<reference evidence="2 3" key="1">
    <citation type="submission" date="2024-05" db="EMBL/GenBank/DDBJ databases">
        <title>Genome Sequence and Characterization of the New Strain Purple Sulfur Bacterium of Genus Thioalkalicoccus.</title>
        <authorList>
            <person name="Bryantseva I.A."/>
            <person name="Kyndt J.A."/>
            <person name="Imhoff J.F."/>
        </authorList>
    </citation>
    <scope>NUCLEOTIDE SEQUENCE [LARGE SCALE GENOMIC DNA]</scope>
    <source>
        <strain evidence="2 3">Um2</strain>
    </source>
</reference>
<dbReference type="Proteomes" id="UP001564408">
    <property type="component" value="Unassembled WGS sequence"/>
</dbReference>
<feature type="region of interest" description="Disordered" evidence="1">
    <location>
        <begin position="105"/>
        <end position="134"/>
    </location>
</feature>
<evidence type="ECO:0000256" key="1">
    <source>
        <dbReference type="SAM" id="MobiDB-lite"/>
    </source>
</evidence>
<comment type="caution">
    <text evidence="2">The sequence shown here is derived from an EMBL/GenBank/DDBJ whole genome shotgun (WGS) entry which is preliminary data.</text>
</comment>
<keyword evidence="3" id="KW-1185">Reference proteome</keyword>
<sequence>MRLNAIVGDLVYTLEVPDTLIAEADDFFARLDRDMDHGWQMSREWVPRPTRLERCQIVADKLLTTLENEDDQLGRLMAGYILSRLPDVAAVEPDLEGEIQNTRFQFNAPQTDPAPAQQAATDRTPRPRTAGPGLDKFAAMAQAGQEVTQVFKVGKGYRFSVYDPASGRWLESPQFVDRNEAERLRQMAFKDRFESLQQGSAPADQPRPRSHLG</sequence>
<evidence type="ECO:0000313" key="3">
    <source>
        <dbReference type="Proteomes" id="UP001564408"/>
    </source>
</evidence>
<accession>A0ABV4BEB3</accession>
<proteinExistence type="predicted"/>
<dbReference type="EMBL" id="JBDKXB010000003">
    <property type="protein sequence ID" value="MEY6431608.1"/>
    <property type="molecule type" value="Genomic_DNA"/>
</dbReference>
<evidence type="ECO:0000313" key="2">
    <source>
        <dbReference type="EMBL" id="MEY6431608.1"/>
    </source>
</evidence>
<organism evidence="2 3">
    <name type="scientific">Thioalkalicoccus limnaeus</name>
    <dbReference type="NCBI Taxonomy" id="120681"/>
    <lineage>
        <taxon>Bacteria</taxon>
        <taxon>Pseudomonadati</taxon>
        <taxon>Pseudomonadota</taxon>
        <taxon>Gammaproteobacteria</taxon>
        <taxon>Chromatiales</taxon>
        <taxon>Chromatiaceae</taxon>
        <taxon>Thioalkalicoccus</taxon>
    </lineage>
</organism>
<gene>
    <name evidence="2" type="ORF">ABC977_04210</name>
</gene>
<name>A0ABV4BEB3_9GAMM</name>
<feature type="region of interest" description="Disordered" evidence="1">
    <location>
        <begin position="192"/>
        <end position="213"/>
    </location>
</feature>
<feature type="compositionally biased region" description="Low complexity" evidence="1">
    <location>
        <begin position="108"/>
        <end position="122"/>
    </location>
</feature>
<dbReference type="RefSeq" id="WP_369665983.1">
    <property type="nucleotide sequence ID" value="NZ_JBDKXB010000003.1"/>
</dbReference>